<dbReference type="GO" id="GO:0005868">
    <property type="term" value="C:cytoplasmic dynein complex"/>
    <property type="evidence" value="ECO:0007669"/>
    <property type="project" value="TreeGrafter"/>
</dbReference>
<dbReference type="GO" id="GO:0051959">
    <property type="term" value="F:dynein light intermediate chain binding"/>
    <property type="evidence" value="ECO:0007669"/>
    <property type="project" value="InterPro"/>
</dbReference>
<dbReference type="InterPro" id="IPR006578">
    <property type="entry name" value="MADF-dom"/>
</dbReference>
<dbReference type="Proteomes" id="UP000324832">
    <property type="component" value="Unassembled WGS sequence"/>
</dbReference>
<dbReference type="PROSITE" id="PS51029">
    <property type="entry name" value="MADF"/>
    <property type="match status" value="1"/>
</dbReference>
<sequence>MEKEIKPEELIPLVHERAVLWDKTLNDYKNNNLIPNFEKMEEKERQHFGKLVLTKWTNLRNVWIRTNKNDEKKSGPGAKSSKPYVYKEQMDFLRKVARPNPPQELLTLPSGWRVQFDKNVNFLFETDNLEHASPATVSRMGIILLSEEDSCCEEVLQKWVRTIDTENDAVKQAAPLLVDVIQRCMKWLAANISSLVAKVYQVSIVQQIITQIEYIFQEMSLHGHLSPEELIYTALQRIAIVMMNHDQLIKILLYKKASSIKMILICIYQRNVLRSVFLDKALNLLIPIPSEKVYFIEPGDEEILELVKFYLNENINSKLLKNDDLSKLAKNILSMFKEILEAFDDRIHYVWNTSHLRKMCENIKWYSPTSVEQVVADRYDDIARKYLNNDKQFYVPKLRGDTTGVYLEATDYAKWYQTVQTLINQAYIKQNLGIVICLEKNQEDLPALLGQYPFLYNSSDMIWLDQWSEETMREMPSTRHRLILPLDFRLMKDDVIDASQGLDSIPVEGFCSIYNSLEAEWLKSPRRYVQFIKSFYYIFTSKKSALVQRKEMLSSGVDALRLAREEVSKLQAQANEQEAVLSEKREKANKALQAIGATVIESLNSICRTNKTVSIGCLCSKKEIEAELASVEPVVAAARAAVGEIKPESLSEERLHTVGKEDFSHYNIVEPKMNVFKTPIILFLLKKKQFYF</sequence>
<dbReference type="EMBL" id="FZQP02002137">
    <property type="protein sequence ID" value="VVC94862.1"/>
    <property type="molecule type" value="Genomic_DNA"/>
</dbReference>
<dbReference type="GO" id="GO:0060294">
    <property type="term" value="P:cilium movement involved in cell motility"/>
    <property type="evidence" value="ECO:0007669"/>
    <property type="project" value="TreeGrafter"/>
</dbReference>
<accession>A0A5E4Q9F7</accession>
<keyword evidence="5" id="KW-1185">Reference proteome</keyword>
<dbReference type="GO" id="GO:0060271">
    <property type="term" value="P:cilium assembly"/>
    <property type="evidence" value="ECO:0007669"/>
    <property type="project" value="TreeGrafter"/>
</dbReference>
<feature type="domain" description="MADF" evidence="3">
    <location>
        <begin position="9"/>
        <end position="98"/>
    </location>
</feature>
<gene>
    <name evidence="4" type="ORF">LSINAPIS_LOCUS6713</name>
</gene>
<dbReference type="PANTHER" id="PTHR10676">
    <property type="entry name" value="DYNEIN HEAVY CHAIN FAMILY PROTEIN"/>
    <property type="match status" value="1"/>
</dbReference>
<dbReference type="Pfam" id="PF12780">
    <property type="entry name" value="AAA_8"/>
    <property type="match status" value="1"/>
</dbReference>
<comment type="similarity">
    <text evidence="1">Belongs to the dynein heavy chain family.</text>
</comment>
<dbReference type="PANTHER" id="PTHR10676:SF352">
    <property type="entry name" value="CYTOPLASMIC DYNEIN 2 HEAVY CHAIN 1"/>
    <property type="match status" value="1"/>
</dbReference>
<evidence type="ECO:0000259" key="3">
    <source>
        <dbReference type="PROSITE" id="PS51029"/>
    </source>
</evidence>
<feature type="coiled-coil region" evidence="2">
    <location>
        <begin position="560"/>
        <end position="594"/>
    </location>
</feature>
<dbReference type="Pfam" id="PF10545">
    <property type="entry name" value="MADF_DNA_bdg"/>
    <property type="match status" value="1"/>
</dbReference>
<reference evidence="4 5" key="1">
    <citation type="submission" date="2017-07" db="EMBL/GenBank/DDBJ databases">
        <authorList>
            <person name="Talla V."/>
            <person name="Backstrom N."/>
        </authorList>
    </citation>
    <scope>NUCLEOTIDE SEQUENCE [LARGE SCALE GENOMIC DNA]</scope>
</reference>
<dbReference type="SMART" id="SM00595">
    <property type="entry name" value="MADF"/>
    <property type="match status" value="1"/>
</dbReference>
<dbReference type="InterPro" id="IPR026983">
    <property type="entry name" value="DHC"/>
</dbReference>
<evidence type="ECO:0000256" key="2">
    <source>
        <dbReference type="SAM" id="Coils"/>
    </source>
</evidence>
<evidence type="ECO:0000313" key="5">
    <source>
        <dbReference type="Proteomes" id="UP000324832"/>
    </source>
</evidence>
<dbReference type="AlphaFoldDB" id="A0A5E4Q9F7"/>
<proteinExistence type="inferred from homology"/>
<evidence type="ECO:0000313" key="4">
    <source>
        <dbReference type="EMBL" id="VVC94862.1"/>
    </source>
</evidence>
<dbReference type="GO" id="GO:0005930">
    <property type="term" value="C:axoneme"/>
    <property type="evidence" value="ECO:0007669"/>
    <property type="project" value="TreeGrafter"/>
</dbReference>
<name>A0A5E4Q9F7_9NEOP</name>
<dbReference type="InterPro" id="IPR024317">
    <property type="entry name" value="Dynein_heavy_chain_D4_dom"/>
</dbReference>
<dbReference type="InterPro" id="IPR027417">
    <property type="entry name" value="P-loop_NTPase"/>
</dbReference>
<dbReference type="GO" id="GO:0045505">
    <property type="term" value="F:dynein intermediate chain binding"/>
    <property type="evidence" value="ECO:0007669"/>
    <property type="project" value="InterPro"/>
</dbReference>
<keyword evidence="2" id="KW-0175">Coiled coil</keyword>
<dbReference type="GO" id="GO:0008569">
    <property type="term" value="F:minus-end-directed microtubule motor activity"/>
    <property type="evidence" value="ECO:0007669"/>
    <property type="project" value="TreeGrafter"/>
</dbReference>
<dbReference type="Gene3D" id="3.40.50.300">
    <property type="entry name" value="P-loop containing nucleotide triphosphate hydrolases"/>
    <property type="match status" value="1"/>
</dbReference>
<organism evidence="4 5">
    <name type="scientific">Leptidea sinapis</name>
    <dbReference type="NCBI Taxonomy" id="189913"/>
    <lineage>
        <taxon>Eukaryota</taxon>
        <taxon>Metazoa</taxon>
        <taxon>Ecdysozoa</taxon>
        <taxon>Arthropoda</taxon>
        <taxon>Hexapoda</taxon>
        <taxon>Insecta</taxon>
        <taxon>Pterygota</taxon>
        <taxon>Neoptera</taxon>
        <taxon>Endopterygota</taxon>
        <taxon>Lepidoptera</taxon>
        <taxon>Glossata</taxon>
        <taxon>Ditrysia</taxon>
        <taxon>Papilionoidea</taxon>
        <taxon>Pieridae</taxon>
        <taxon>Dismorphiinae</taxon>
        <taxon>Leptidea</taxon>
    </lineage>
</organism>
<dbReference type="GO" id="GO:0035721">
    <property type="term" value="P:intraciliary retrograde transport"/>
    <property type="evidence" value="ECO:0007669"/>
    <property type="project" value="TreeGrafter"/>
</dbReference>
<protein>
    <recommendedName>
        <fullName evidence="3">MADF domain-containing protein</fullName>
    </recommendedName>
</protein>
<dbReference type="Gene3D" id="1.20.920.20">
    <property type="match status" value="1"/>
</dbReference>
<dbReference type="GO" id="GO:0097729">
    <property type="term" value="C:9+2 motile cilium"/>
    <property type="evidence" value="ECO:0007669"/>
    <property type="project" value="TreeGrafter"/>
</dbReference>
<evidence type="ECO:0000256" key="1">
    <source>
        <dbReference type="ARBA" id="ARBA00008887"/>
    </source>
</evidence>